<keyword evidence="7 16" id="KW-0732">Signal</keyword>
<evidence type="ECO:0000256" key="6">
    <source>
        <dbReference type="ARBA" id="ARBA00022692"/>
    </source>
</evidence>
<dbReference type="PANTHER" id="PTHR32552:SF89">
    <property type="entry name" value="CATECHOLATE SIDEROPHORE RECEPTOR FIU"/>
    <property type="match status" value="1"/>
</dbReference>
<dbReference type="InterPro" id="IPR010105">
    <property type="entry name" value="TonB_sidphr_rcpt"/>
</dbReference>
<dbReference type="NCBIfam" id="TIGR01783">
    <property type="entry name" value="TonB-siderophor"/>
    <property type="match status" value="1"/>
</dbReference>
<evidence type="ECO:0000256" key="1">
    <source>
        <dbReference type="ARBA" id="ARBA00004571"/>
    </source>
</evidence>
<evidence type="ECO:0000256" key="5">
    <source>
        <dbReference type="ARBA" id="ARBA00022496"/>
    </source>
</evidence>
<evidence type="ECO:0000256" key="10">
    <source>
        <dbReference type="ARBA" id="ARBA00023077"/>
    </source>
</evidence>
<evidence type="ECO:0000256" key="9">
    <source>
        <dbReference type="ARBA" id="ARBA00023065"/>
    </source>
</evidence>
<evidence type="ECO:0000256" key="4">
    <source>
        <dbReference type="ARBA" id="ARBA00022452"/>
    </source>
</evidence>
<dbReference type="InterPro" id="IPR037066">
    <property type="entry name" value="Plug_dom_sf"/>
</dbReference>
<evidence type="ECO:0000256" key="15">
    <source>
        <dbReference type="RuleBase" id="RU003357"/>
    </source>
</evidence>
<keyword evidence="20" id="KW-1185">Reference proteome</keyword>
<keyword evidence="6 14" id="KW-0812">Transmembrane</keyword>
<feature type="chain" id="PRO_5047095282" evidence="16">
    <location>
        <begin position="26"/>
        <end position="702"/>
    </location>
</feature>
<protein>
    <submittedName>
        <fullName evidence="19">TonB-dependent siderophore receptor</fullName>
    </submittedName>
</protein>
<evidence type="ECO:0000259" key="18">
    <source>
        <dbReference type="Pfam" id="PF07715"/>
    </source>
</evidence>
<accession>A0ABS7T6I2</accession>
<dbReference type="PROSITE" id="PS52016">
    <property type="entry name" value="TONB_DEPENDENT_REC_3"/>
    <property type="match status" value="1"/>
</dbReference>
<dbReference type="Pfam" id="PF00593">
    <property type="entry name" value="TonB_dep_Rec_b-barrel"/>
    <property type="match status" value="1"/>
</dbReference>
<dbReference type="Gene3D" id="2.170.130.10">
    <property type="entry name" value="TonB-dependent receptor, plug domain"/>
    <property type="match status" value="1"/>
</dbReference>
<keyword evidence="10 15" id="KW-0798">TonB box</keyword>
<dbReference type="Gene3D" id="2.40.170.20">
    <property type="entry name" value="TonB-dependent receptor, beta-barrel domain"/>
    <property type="match status" value="1"/>
</dbReference>
<evidence type="ECO:0000256" key="7">
    <source>
        <dbReference type="ARBA" id="ARBA00022729"/>
    </source>
</evidence>
<comment type="subcellular location">
    <subcellularLocation>
        <location evidence="1 14">Cell outer membrane</location>
        <topology evidence="1 14">Multi-pass membrane protein</topology>
    </subcellularLocation>
</comment>
<dbReference type="InterPro" id="IPR036942">
    <property type="entry name" value="Beta-barrel_TonB_sf"/>
</dbReference>
<gene>
    <name evidence="19" type="ORF">K6753_08015</name>
</gene>
<keyword evidence="9" id="KW-0406">Ion transport</keyword>
<evidence type="ECO:0000256" key="13">
    <source>
        <dbReference type="ARBA" id="ARBA00023237"/>
    </source>
</evidence>
<dbReference type="Pfam" id="PF07715">
    <property type="entry name" value="Plug"/>
    <property type="match status" value="1"/>
</dbReference>
<dbReference type="SUPFAM" id="SSF56935">
    <property type="entry name" value="Porins"/>
    <property type="match status" value="1"/>
</dbReference>
<sequence length="702" mass="75300">MTTPRLAFSPLAGALLLALSQPAFAETPSSETTGALALAATDIDTVEVHGHRVHAPQSPKITQPQVDIPRTVTVLPDDVLRAQGVTTLRDALRNVPGISMQAGEGGVPAGDNLTLRGFSARTDLFVDGVRDIGGYSRDPFNIEQVEVAKGPASTMTGRGSTGGSINLASKSARMDAFGQASASVGDNGLLRGTADFNQPLGDGNALRVNLMAHQSEINGRDAVENDRWGVAPTMSFGLGGDTVTTLSLFHLEQDNVPDYGQPWVPATNNVLVESRDGRAPVDRANFYGLLDRDYEDTTTDMATVTVDHVINDSVSLRNLTRWGRSSRDSIITAPRFLSDDSTQLRRTAKTRDSEDTIFLNATDLRAEFDAAGVSHAMVAGVEVARETSGNRYRAATEGDLADLFNPDFNAPYTGEVTRDPSRDTEVDADSVAAYLFDTVTLSPRWELSGGLRWDRLEVDTGTFARDDDMLSGQAAAVFKPAENGSIYVGYGTSFNPSAEGLSLNADTVQLDPEESRTLELGTKWELAGDRLLLSAALFRTEKTNARTEDADEIVVLQGEQRVDGFEVGLAGSITDAWTVYGGYTHLDSEVVESLDPAEVGNSLGNTPRHSASLWSSHSLSGAWEVGFGVQHVGARFSNTSNTRQAKAYTLYDAMVSWRASDALVLRLNGQNLSDKDYVDQVGGGHYVPGAGRTFMLTADVSF</sequence>
<feature type="signal peptide" evidence="16">
    <location>
        <begin position="1"/>
        <end position="25"/>
    </location>
</feature>
<keyword evidence="5" id="KW-0410">Iron transport</keyword>
<keyword evidence="11 14" id="KW-0472">Membrane</keyword>
<organism evidence="19 20">
    <name type="scientific">Novilysobacter selenitireducens</name>
    <dbReference type="NCBI Taxonomy" id="2872639"/>
    <lineage>
        <taxon>Bacteria</taxon>
        <taxon>Pseudomonadati</taxon>
        <taxon>Pseudomonadota</taxon>
        <taxon>Gammaproteobacteria</taxon>
        <taxon>Lysobacterales</taxon>
        <taxon>Lysobacteraceae</taxon>
        <taxon>Novilysobacter</taxon>
    </lineage>
</organism>
<evidence type="ECO:0000313" key="19">
    <source>
        <dbReference type="EMBL" id="MBZ4039479.1"/>
    </source>
</evidence>
<comment type="similarity">
    <text evidence="2 14 15">Belongs to the TonB-dependent receptor family.</text>
</comment>
<evidence type="ECO:0000256" key="2">
    <source>
        <dbReference type="ARBA" id="ARBA00009810"/>
    </source>
</evidence>
<proteinExistence type="inferred from homology"/>
<evidence type="ECO:0000256" key="14">
    <source>
        <dbReference type="PROSITE-ProRule" id="PRU01360"/>
    </source>
</evidence>
<keyword evidence="4 14" id="KW-1134">Transmembrane beta strand</keyword>
<feature type="domain" description="TonB-dependent receptor-like beta-barrel" evidence="17">
    <location>
        <begin position="239"/>
        <end position="672"/>
    </location>
</feature>
<keyword evidence="12 19" id="KW-0675">Receptor</keyword>
<keyword evidence="8" id="KW-0408">Iron</keyword>
<comment type="caution">
    <text evidence="19">The sequence shown here is derived from an EMBL/GenBank/DDBJ whole genome shotgun (WGS) entry which is preliminary data.</text>
</comment>
<evidence type="ECO:0000256" key="16">
    <source>
        <dbReference type="SAM" id="SignalP"/>
    </source>
</evidence>
<evidence type="ECO:0000256" key="12">
    <source>
        <dbReference type="ARBA" id="ARBA00023170"/>
    </source>
</evidence>
<evidence type="ECO:0000313" key="20">
    <source>
        <dbReference type="Proteomes" id="UP001430954"/>
    </source>
</evidence>
<dbReference type="RefSeq" id="WP_223675936.1">
    <property type="nucleotide sequence ID" value="NZ_JAINZW010000003.1"/>
</dbReference>
<feature type="domain" description="TonB-dependent receptor plug" evidence="18">
    <location>
        <begin position="65"/>
        <end position="163"/>
    </location>
</feature>
<keyword evidence="3 14" id="KW-0813">Transport</keyword>
<dbReference type="InterPro" id="IPR000531">
    <property type="entry name" value="Beta-barrel_TonB"/>
</dbReference>
<dbReference type="InterPro" id="IPR039426">
    <property type="entry name" value="TonB-dep_rcpt-like"/>
</dbReference>
<name>A0ABS7T6I2_9GAMM</name>
<dbReference type="PANTHER" id="PTHR32552">
    <property type="entry name" value="FERRICHROME IRON RECEPTOR-RELATED"/>
    <property type="match status" value="1"/>
</dbReference>
<evidence type="ECO:0000256" key="11">
    <source>
        <dbReference type="ARBA" id="ARBA00023136"/>
    </source>
</evidence>
<evidence type="ECO:0000256" key="8">
    <source>
        <dbReference type="ARBA" id="ARBA00023004"/>
    </source>
</evidence>
<reference evidence="19 20" key="1">
    <citation type="submission" date="2021-09" db="EMBL/GenBank/DDBJ databases">
        <title>Lysobacter sp. 13A isolated from the river sediment.</title>
        <authorList>
            <person name="Liu H."/>
            <person name="Li S."/>
            <person name="Mao S."/>
        </authorList>
    </citation>
    <scope>NUCLEOTIDE SEQUENCE [LARGE SCALE GENOMIC DNA]</scope>
    <source>
        <strain evidence="19 20">13A</strain>
    </source>
</reference>
<dbReference type="CDD" id="cd01347">
    <property type="entry name" value="ligand_gated_channel"/>
    <property type="match status" value="1"/>
</dbReference>
<dbReference type="Proteomes" id="UP001430954">
    <property type="component" value="Unassembled WGS sequence"/>
</dbReference>
<keyword evidence="13 14" id="KW-0998">Cell outer membrane</keyword>
<dbReference type="InterPro" id="IPR012910">
    <property type="entry name" value="Plug_dom"/>
</dbReference>
<evidence type="ECO:0000259" key="17">
    <source>
        <dbReference type="Pfam" id="PF00593"/>
    </source>
</evidence>
<evidence type="ECO:0000256" key="3">
    <source>
        <dbReference type="ARBA" id="ARBA00022448"/>
    </source>
</evidence>
<dbReference type="EMBL" id="JAINZW010000003">
    <property type="protein sequence ID" value="MBZ4039479.1"/>
    <property type="molecule type" value="Genomic_DNA"/>
</dbReference>